<sequence>ENGEIQLVDDYVEFKKNYQGDTLVITGSLYFISEVKSKLDFEAL</sequence>
<comment type="caution">
    <text evidence="1">The sequence shown here is derived from an EMBL/GenBank/DDBJ whole genome shotgun (WGS) entry which is preliminary data.</text>
</comment>
<evidence type="ECO:0000313" key="2">
    <source>
        <dbReference type="Proteomes" id="UP000293434"/>
    </source>
</evidence>
<dbReference type="EMBL" id="RQTC01000694">
    <property type="protein sequence ID" value="RZH88545.1"/>
    <property type="molecule type" value="Genomic_DNA"/>
</dbReference>
<reference evidence="1 2" key="1">
    <citation type="submission" date="2018-11" db="EMBL/GenBank/DDBJ databases">
        <title>Genomic profiling of Staphylococcus species from a Poultry farm system in KwaZulu-Natal, South Africa.</title>
        <authorList>
            <person name="Amoako D.G."/>
            <person name="Somboro A.M."/>
            <person name="Abia A.L.K."/>
            <person name="Bester L.A."/>
            <person name="Essack S.Y."/>
        </authorList>
    </citation>
    <scope>NUCLEOTIDE SEQUENCE [LARGE SCALE GENOMIC DNA]</scope>
    <source>
        <strain evidence="1 2">SA9</strain>
    </source>
</reference>
<protein>
    <submittedName>
        <fullName evidence="1">Bifunctional folylpolyglutamate synthase/dihydrofolate synthase</fullName>
    </submittedName>
</protein>
<dbReference type="AlphaFoldDB" id="A0AB74E2Q4"/>
<accession>A0AB74E2Q4</accession>
<evidence type="ECO:0000313" key="1">
    <source>
        <dbReference type="EMBL" id="RZH88545.1"/>
    </source>
</evidence>
<name>A0AB74E2Q4_STAAU</name>
<feature type="non-terminal residue" evidence="1">
    <location>
        <position position="1"/>
    </location>
</feature>
<gene>
    <name evidence="1" type="ORF">EIG94_16935</name>
</gene>
<proteinExistence type="predicted"/>
<dbReference type="Proteomes" id="UP000293434">
    <property type="component" value="Unassembled WGS sequence"/>
</dbReference>
<organism evidence="1 2">
    <name type="scientific">Staphylococcus aureus</name>
    <dbReference type="NCBI Taxonomy" id="1280"/>
    <lineage>
        <taxon>Bacteria</taxon>
        <taxon>Bacillati</taxon>
        <taxon>Bacillota</taxon>
        <taxon>Bacilli</taxon>
        <taxon>Bacillales</taxon>
        <taxon>Staphylococcaceae</taxon>
        <taxon>Staphylococcus</taxon>
    </lineage>
</organism>